<evidence type="ECO:0000313" key="2">
    <source>
        <dbReference type="Proteomes" id="UP001197770"/>
    </source>
</evidence>
<evidence type="ECO:0008006" key="3">
    <source>
        <dbReference type="Google" id="ProtNLM"/>
    </source>
</evidence>
<accession>A0ABS8GX21</accession>
<sequence>MNPCICINEDLALDVFNACLEHFQQLPFAYIAIRTASYSVDPLVYNTLSRLQNFMAMAVVVTSEIGLSSTTVEQEFIQKPFKAFTSLLEAKKWALEILQ</sequence>
<organism evidence="1 2">
    <name type="scientific">Leeuwenhoekiella parthenopeia</name>
    <dbReference type="NCBI Taxonomy" id="2890320"/>
    <lineage>
        <taxon>Bacteria</taxon>
        <taxon>Pseudomonadati</taxon>
        <taxon>Bacteroidota</taxon>
        <taxon>Flavobacteriia</taxon>
        <taxon>Flavobacteriales</taxon>
        <taxon>Flavobacteriaceae</taxon>
        <taxon>Leeuwenhoekiella</taxon>
    </lineage>
</organism>
<comment type="caution">
    <text evidence="1">The sequence shown here is derived from an EMBL/GenBank/DDBJ whole genome shotgun (WGS) entry which is preliminary data.</text>
</comment>
<reference evidence="1 2" key="1">
    <citation type="submission" date="2021-11" db="EMBL/GenBank/DDBJ databases">
        <title>Seasonal and diel survey of microbial diversity of the Tyrrhenian coast.</title>
        <authorList>
            <person name="Gattoni G."/>
            <person name="Corral P."/>
        </authorList>
    </citation>
    <scope>NUCLEOTIDE SEQUENCE [LARGE SCALE GENOMIC DNA]</scope>
    <source>
        <strain evidence="1 2">Mr9</strain>
    </source>
</reference>
<protein>
    <recommendedName>
        <fullName evidence="3">STAS/SEC14 domain-containing protein</fullName>
    </recommendedName>
</protein>
<keyword evidence="2" id="KW-1185">Reference proteome</keyword>
<evidence type="ECO:0000313" key="1">
    <source>
        <dbReference type="EMBL" id="MCC4213742.1"/>
    </source>
</evidence>
<name>A0ABS8GX21_9FLAO</name>
<dbReference type="Proteomes" id="UP001197770">
    <property type="component" value="Unassembled WGS sequence"/>
</dbReference>
<dbReference type="EMBL" id="JAJGMW010000018">
    <property type="protein sequence ID" value="MCC4213742.1"/>
    <property type="molecule type" value="Genomic_DNA"/>
</dbReference>
<dbReference type="RefSeq" id="WP_228230817.1">
    <property type="nucleotide sequence ID" value="NZ_JAJGMW010000018.1"/>
</dbReference>
<proteinExistence type="predicted"/>
<gene>
    <name evidence="1" type="ORF">LLW17_13500</name>
</gene>